<accession>A0A0P0W0G6</accession>
<feature type="compositionally biased region" description="Basic residues" evidence="1">
    <location>
        <begin position="17"/>
        <end position="28"/>
    </location>
</feature>
<feature type="compositionally biased region" description="Polar residues" evidence="1">
    <location>
        <begin position="123"/>
        <end position="133"/>
    </location>
</feature>
<feature type="compositionally biased region" description="Low complexity" evidence="1">
    <location>
        <begin position="74"/>
        <end position="95"/>
    </location>
</feature>
<evidence type="ECO:0000313" key="3">
    <source>
        <dbReference type="Proteomes" id="UP000059680"/>
    </source>
</evidence>
<dbReference type="PaxDb" id="39947-A0A0P0W0G6"/>
<feature type="compositionally biased region" description="Basic and acidic residues" evidence="1">
    <location>
        <begin position="35"/>
        <end position="58"/>
    </location>
</feature>
<reference evidence="3" key="1">
    <citation type="journal article" date="2005" name="Nature">
        <title>The map-based sequence of the rice genome.</title>
        <authorList>
            <consortium name="International rice genome sequencing project (IRGSP)"/>
            <person name="Matsumoto T."/>
            <person name="Wu J."/>
            <person name="Kanamori H."/>
            <person name="Katayose Y."/>
            <person name="Fujisawa M."/>
            <person name="Namiki N."/>
            <person name="Mizuno H."/>
            <person name="Yamamoto K."/>
            <person name="Antonio B.A."/>
            <person name="Baba T."/>
            <person name="Sakata K."/>
            <person name="Nagamura Y."/>
            <person name="Aoki H."/>
            <person name="Arikawa K."/>
            <person name="Arita K."/>
            <person name="Bito T."/>
            <person name="Chiden Y."/>
            <person name="Fujitsuka N."/>
            <person name="Fukunaka R."/>
            <person name="Hamada M."/>
            <person name="Harada C."/>
            <person name="Hayashi A."/>
            <person name="Hijishita S."/>
            <person name="Honda M."/>
            <person name="Hosokawa S."/>
            <person name="Ichikawa Y."/>
            <person name="Idonuma A."/>
            <person name="Iijima M."/>
            <person name="Ikeda M."/>
            <person name="Ikeno M."/>
            <person name="Ito K."/>
            <person name="Ito S."/>
            <person name="Ito T."/>
            <person name="Ito Y."/>
            <person name="Ito Y."/>
            <person name="Iwabuchi A."/>
            <person name="Kamiya K."/>
            <person name="Karasawa W."/>
            <person name="Kurita K."/>
            <person name="Katagiri S."/>
            <person name="Kikuta A."/>
            <person name="Kobayashi H."/>
            <person name="Kobayashi N."/>
            <person name="Machita K."/>
            <person name="Maehara T."/>
            <person name="Masukawa M."/>
            <person name="Mizubayashi T."/>
            <person name="Mukai Y."/>
            <person name="Nagasaki H."/>
            <person name="Nagata Y."/>
            <person name="Naito S."/>
            <person name="Nakashima M."/>
            <person name="Nakama Y."/>
            <person name="Nakamichi Y."/>
            <person name="Nakamura M."/>
            <person name="Meguro A."/>
            <person name="Negishi M."/>
            <person name="Ohta I."/>
            <person name="Ohta T."/>
            <person name="Okamoto M."/>
            <person name="Ono N."/>
            <person name="Saji S."/>
            <person name="Sakaguchi M."/>
            <person name="Sakai K."/>
            <person name="Shibata M."/>
            <person name="Shimokawa T."/>
            <person name="Song J."/>
            <person name="Takazaki Y."/>
            <person name="Terasawa K."/>
            <person name="Tsugane M."/>
            <person name="Tsuji K."/>
            <person name="Ueda S."/>
            <person name="Waki K."/>
            <person name="Yamagata H."/>
            <person name="Yamamoto M."/>
            <person name="Yamamoto S."/>
            <person name="Yamane H."/>
            <person name="Yoshiki S."/>
            <person name="Yoshihara R."/>
            <person name="Yukawa K."/>
            <person name="Zhong H."/>
            <person name="Yano M."/>
            <person name="Yuan Q."/>
            <person name="Ouyang S."/>
            <person name="Liu J."/>
            <person name="Jones K.M."/>
            <person name="Gansberger K."/>
            <person name="Moffat K."/>
            <person name="Hill J."/>
            <person name="Bera J."/>
            <person name="Fadrosh D."/>
            <person name="Jin S."/>
            <person name="Johri S."/>
            <person name="Kim M."/>
            <person name="Overton L."/>
            <person name="Reardon M."/>
            <person name="Tsitrin T."/>
            <person name="Vuong H."/>
            <person name="Weaver B."/>
            <person name="Ciecko A."/>
            <person name="Tallon L."/>
            <person name="Jackson J."/>
            <person name="Pai G."/>
            <person name="Aken S.V."/>
            <person name="Utterback T."/>
            <person name="Reidmuller S."/>
            <person name="Feldblyum T."/>
            <person name="Hsiao J."/>
            <person name="Zismann V."/>
            <person name="Iobst S."/>
            <person name="de Vazeille A.R."/>
            <person name="Buell C.R."/>
            <person name="Ying K."/>
            <person name="Li Y."/>
            <person name="Lu T."/>
            <person name="Huang Y."/>
            <person name="Zhao Q."/>
            <person name="Feng Q."/>
            <person name="Zhang L."/>
            <person name="Zhu J."/>
            <person name="Weng Q."/>
            <person name="Mu J."/>
            <person name="Lu Y."/>
            <person name="Fan D."/>
            <person name="Liu Y."/>
            <person name="Guan J."/>
            <person name="Zhang Y."/>
            <person name="Yu S."/>
            <person name="Liu X."/>
            <person name="Zhang Y."/>
            <person name="Hong G."/>
            <person name="Han B."/>
            <person name="Choisne N."/>
            <person name="Demange N."/>
            <person name="Orjeda G."/>
            <person name="Samain S."/>
            <person name="Cattolico L."/>
            <person name="Pelletier E."/>
            <person name="Couloux A."/>
            <person name="Segurens B."/>
            <person name="Wincker P."/>
            <person name="D'Hont A."/>
            <person name="Scarpelli C."/>
            <person name="Weissenbach J."/>
            <person name="Salanoubat M."/>
            <person name="Quetier F."/>
            <person name="Yu Y."/>
            <person name="Kim H.R."/>
            <person name="Rambo T."/>
            <person name="Currie J."/>
            <person name="Collura K."/>
            <person name="Luo M."/>
            <person name="Yang T."/>
            <person name="Ammiraju J.S.S."/>
            <person name="Engler F."/>
            <person name="Soderlund C."/>
            <person name="Wing R.A."/>
            <person name="Palmer L.E."/>
            <person name="de la Bastide M."/>
            <person name="Spiegel L."/>
            <person name="Nascimento L."/>
            <person name="Zutavern T."/>
            <person name="O'Shaughnessy A."/>
            <person name="Dike S."/>
            <person name="Dedhia N."/>
            <person name="Preston R."/>
            <person name="Balija V."/>
            <person name="McCombie W.R."/>
            <person name="Chow T."/>
            <person name="Chen H."/>
            <person name="Chung M."/>
            <person name="Chen C."/>
            <person name="Shaw J."/>
            <person name="Wu H."/>
            <person name="Hsiao K."/>
            <person name="Chao Y."/>
            <person name="Chu M."/>
            <person name="Cheng C."/>
            <person name="Hour A."/>
            <person name="Lee P."/>
            <person name="Lin S."/>
            <person name="Lin Y."/>
            <person name="Liou J."/>
            <person name="Liu S."/>
            <person name="Hsing Y."/>
            <person name="Raghuvanshi S."/>
            <person name="Mohanty A."/>
            <person name="Bharti A.K."/>
            <person name="Gaur A."/>
            <person name="Gupta V."/>
            <person name="Kumar D."/>
            <person name="Ravi V."/>
            <person name="Vij S."/>
            <person name="Kapur A."/>
            <person name="Khurana P."/>
            <person name="Khurana P."/>
            <person name="Khurana J.P."/>
            <person name="Tyagi A.K."/>
            <person name="Gaikwad K."/>
            <person name="Singh A."/>
            <person name="Dalal V."/>
            <person name="Srivastava S."/>
            <person name="Dixit A."/>
            <person name="Pal A.K."/>
            <person name="Ghazi I.A."/>
            <person name="Yadav M."/>
            <person name="Pandit A."/>
            <person name="Bhargava A."/>
            <person name="Sureshbabu K."/>
            <person name="Batra K."/>
            <person name="Sharma T.R."/>
            <person name="Mohapatra T."/>
            <person name="Singh N.K."/>
            <person name="Messing J."/>
            <person name="Nelson A.B."/>
            <person name="Fuks G."/>
            <person name="Kavchok S."/>
            <person name="Keizer G."/>
            <person name="Linton E."/>
            <person name="Llaca V."/>
            <person name="Song R."/>
            <person name="Tanyolac B."/>
            <person name="Young S."/>
            <person name="Ho-Il K."/>
            <person name="Hahn J.H."/>
            <person name="Sangsakoo G."/>
            <person name="Vanavichit A."/>
            <person name="de Mattos Luiz.A.T."/>
            <person name="Zimmer P.D."/>
            <person name="Malone G."/>
            <person name="Dellagostin O."/>
            <person name="de Oliveira A.C."/>
            <person name="Bevan M."/>
            <person name="Bancroft I."/>
            <person name="Minx P."/>
            <person name="Cordum H."/>
            <person name="Wilson R."/>
            <person name="Cheng Z."/>
            <person name="Jin W."/>
            <person name="Jiang J."/>
            <person name="Leong S.A."/>
            <person name="Iwama H."/>
            <person name="Gojobori T."/>
            <person name="Itoh T."/>
            <person name="Niimura Y."/>
            <person name="Fujii Y."/>
            <person name="Habara T."/>
            <person name="Sakai H."/>
            <person name="Sato Y."/>
            <person name="Wilson G."/>
            <person name="Kumar K."/>
            <person name="McCouch S."/>
            <person name="Juretic N."/>
            <person name="Hoen D."/>
            <person name="Wright S."/>
            <person name="Bruskiewich R."/>
            <person name="Bureau T."/>
            <person name="Miyao A."/>
            <person name="Hirochika H."/>
            <person name="Nishikawa T."/>
            <person name="Kadowaki K."/>
            <person name="Sugiura M."/>
            <person name="Burr B."/>
            <person name="Sasaki T."/>
        </authorList>
    </citation>
    <scope>NUCLEOTIDE SEQUENCE [LARGE SCALE GENOMIC DNA]</scope>
    <source>
        <strain evidence="3">cv. Nipponbare</strain>
    </source>
</reference>
<protein>
    <submittedName>
        <fullName evidence="2">Os03g0638100 protein</fullName>
    </submittedName>
</protein>
<gene>
    <name evidence="2" type="ordered locus">Os03g0638100</name>
    <name evidence="2" type="ORF">OSNPB_030638100</name>
</gene>
<dbReference type="AlphaFoldDB" id="A0A0P0W0G6"/>
<proteinExistence type="predicted"/>
<keyword evidence="3" id="KW-1185">Reference proteome</keyword>
<feature type="region of interest" description="Disordered" evidence="1">
    <location>
        <begin position="1"/>
        <end position="133"/>
    </location>
</feature>
<evidence type="ECO:0000313" key="2">
    <source>
        <dbReference type="EMBL" id="BAS85405.1"/>
    </source>
</evidence>
<sequence>MAQSQTRHGGGDDGDGRRRRAHRRRPRRSCVPVYAEEKPRAPAESRRTSSHGARDGGRGQRRCSWGRRLSSSGTTAPWRSATTATTPSPWAPSSTARRHRSIGLTTLQTWEEMGMDQAAVRPTVTSLPGMTTS</sequence>
<organism evidence="2 3">
    <name type="scientific">Oryza sativa subsp. japonica</name>
    <name type="common">Rice</name>
    <dbReference type="NCBI Taxonomy" id="39947"/>
    <lineage>
        <taxon>Eukaryota</taxon>
        <taxon>Viridiplantae</taxon>
        <taxon>Streptophyta</taxon>
        <taxon>Embryophyta</taxon>
        <taxon>Tracheophyta</taxon>
        <taxon>Spermatophyta</taxon>
        <taxon>Magnoliopsida</taxon>
        <taxon>Liliopsida</taxon>
        <taxon>Poales</taxon>
        <taxon>Poaceae</taxon>
        <taxon>BOP clade</taxon>
        <taxon>Oryzoideae</taxon>
        <taxon>Oryzeae</taxon>
        <taxon>Oryzinae</taxon>
        <taxon>Oryza</taxon>
        <taxon>Oryza sativa</taxon>
    </lineage>
</organism>
<reference evidence="2 3" key="3">
    <citation type="journal article" date="2013" name="Rice">
        <title>Improvement of the Oryza sativa Nipponbare reference genome using next generation sequence and optical map data.</title>
        <authorList>
            <person name="Kawahara Y."/>
            <person name="de la Bastide M."/>
            <person name="Hamilton J.P."/>
            <person name="Kanamori H."/>
            <person name="McCombie W.R."/>
            <person name="Ouyang S."/>
            <person name="Schwartz D.C."/>
            <person name="Tanaka T."/>
            <person name="Wu J."/>
            <person name="Zhou S."/>
            <person name="Childs K.L."/>
            <person name="Davidson R.M."/>
            <person name="Lin H."/>
            <person name="Quesada-Ocampo L."/>
            <person name="Vaillancourt B."/>
            <person name="Sakai H."/>
            <person name="Lee S.S."/>
            <person name="Kim J."/>
            <person name="Numa H."/>
            <person name="Itoh T."/>
            <person name="Buell C.R."/>
            <person name="Matsumoto T."/>
        </authorList>
    </citation>
    <scope>NUCLEOTIDE SEQUENCE [LARGE SCALE GENOMIC DNA]</scope>
    <source>
        <strain evidence="3">cv. Nipponbare</strain>
    </source>
</reference>
<name>A0A0P0W0G6_ORYSJ</name>
<dbReference type="Proteomes" id="UP000059680">
    <property type="component" value="Chromosome 3"/>
</dbReference>
<dbReference type="EMBL" id="AP014959">
    <property type="protein sequence ID" value="BAS85405.1"/>
    <property type="molecule type" value="Genomic_DNA"/>
</dbReference>
<reference evidence="2 3" key="2">
    <citation type="journal article" date="2013" name="Plant Cell Physiol.">
        <title>Rice Annotation Project Database (RAP-DB): an integrative and interactive database for rice genomics.</title>
        <authorList>
            <person name="Sakai H."/>
            <person name="Lee S.S."/>
            <person name="Tanaka T."/>
            <person name="Numa H."/>
            <person name="Kim J."/>
            <person name="Kawahara Y."/>
            <person name="Wakimoto H."/>
            <person name="Yang C.C."/>
            <person name="Iwamoto M."/>
            <person name="Abe T."/>
            <person name="Yamada Y."/>
            <person name="Muto A."/>
            <person name="Inokuchi H."/>
            <person name="Ikemura T."/>
            <person name="Matsumoto T."/>
            <person name="Sasaki T."/>
            <person name="Itoh T."/>
        </authorList>
    </citation>
    <scope>NUCLEOTIDE SEQUENCE [LARGE SCALE GENOMIC DNA]</scope>
    <source>
        <strain evidence="3">cv. Nipponbare</strain>
    </source>
</reference>
<dbReference type="InParanoid" id="A0A0P0W0G6"/>
<evidence type="ECO:0000256" key="1">
    <source>
        <dbReference type="SAM" id="MobiDB-lite"/>
    </source>
</evidence>